<dbReference type="WBParaSite" id="jg5941">
    <property type="protein sequence ID" value="jg5941"/>
    <property type="gene ID" value="jg5941"/>
</dbReference>
<name>A0A915EHG4_9BILA</name>
<protein>
    <submittedName>
        <fullName evidence="2">Uncharacterized protein</fullName>
    </submittedName>
</protein>
<reference evidence="2" key="1">
    <citation type="submission" date="2022-11" db="UniProtKB">
        <authorList>
            <consortium name="WormBaseParasite"/>
        </authorList>
    </citation>
    <scope>IDENTIFICATION</scope>
</reference>
<accession>A0A915EHG4</accession>
<organism evidence="1 2">
    <name type="scientific">Ditylenchus dipsaci</name>
    <dbReference type="NCBI Taxonomy" id="166011"/>
    <lineage>
        <taxon>Eukaryota</taxon>
        <taxon>Metazoa</taxon>
        <taxon>Ecdysozoa</taxon>
        <taxon>Nematoda</taxon>
        <taxon>Chromadorea</taxon>
        <taxon>Rhabditida</taxon>
        <taxon>Tylenchina</taxon>
        <taxon>Tylenchomorpha</taxon>
        <taxon>Sphaerularioidea</taxon>
        <taxon>Anguinidae</taxon>
        <taxon>Anguininae</taxon>
        <taxon>Ditylenchus</taxon>
    </lineage>
</organism>
<proteinExistence type="predicted"/>
<evidence type="ECO:0000313" key="1">
    <source>
        <dbReference type="Proteomes" id="UP000887574"/>
    </source>
</evidence>
<dbReference type="Proteomes" id="UP000887574">
    <property type="component" value="Unplaced"/>
</dbReference>
<sequence length="193" mass="23183">MKKATKKSTKRRSDNSYAVCSRGLSHSCITTKSAHRLKLISKERFMMNVRLQMLMLVVLAAKRKRQRDQARWWIHPFNAGRRQFGAFSYLLRISRTIQTNLCLLLMHQGIFELLLKNYKQACQEDLYDCQFQQEKVTKALHFLFAWESRQLPELYKKHVKQFMLICTKIIFRRQPLYRNGQKFRRILAEKQHS</sequence>
<keyword evidence="1" id="KW-1185">Reference proteome</keyword>
<evidence type="ECO:0000313" key="2">
    <source>
        <dbReference type="WBParaSite" id="jg5941"/>
    </source>
</evidence>
<dbReference type="AlphaFoldDB" id="A0A915EHG4"/>